<dbReference type="WBParaSite" id="nRc.2.0.1.t18345-RA">
    <property type="protein sequence ID" value="nRc.2.0.1.t18345-RA"/>
    <property type="gene ID" value="nRc.2.0.1.g18345"/>
</dbReference>
<name>A0A915IVW4_ROMCU</name>
<sequence length="67" mass="7759">MMCRYIFLAAKKPSWEDSWHKVCCPNTLNMKAILIVIAIFMLAVMDPILQPNSISFVEAKCEYFKES</sequence>
<feature type="transmembrane region" description="Helical" evidence="1">
    <location>
        <begin position="28"/>
        <end position="45"/>
    </location>
</feature>
<evidence type="ECO:0000313" key="2">
    <source>
        <dbReference type="Proteomes" id="UP000887565"/>
    </source>
</evidence>
<protein>
    <submittedName>
        <fullName evidence="3">Uncharacterized protein</fullName>
    </submittedName>
</protein>
<reference evidence="3" key="1">
    <citation type="submission" date="2022-11" db="UniProtKB">
        <authorList>
            <consortium name="WormBaseParasite"/>
        </authorList>
    </citation>
    <scope>IDENTIFICATION</scope>
</reference>
<dbReference type="Proteomes" id="UP000887565">
    <property type="component" value="Unplaced"/>
</dbReference>
<evidence type="ECO:0000313" key="3">
    <source>
        <dbReference type="WBParaSite" id="nRc.2.0.1.t18345-RA"/>
    </source>
</evidence>
<dbReference type="AlphaFoldDB" id="A0A915IVW4"/>
<accession>A0A915IVW4</accession>
<proteinExistence type="predicted"/>
<keyword evidence="1" id="KW-0812">Transmembrane</keyword>
<keyword evidence="1" id="KW-1133">Transmembrane helix</keyword>
<organism evidence="2 3">
    <name type="scientific">Romanomermis culicivorax</name>
    <name type="common">Nematode worm</name>
    <dbReference type="NCBI Taxonomy" id="13658"/>
    <lineage>
        <taxon>Eukaryota</taxon>
        <taxon>Metazoa</taxon>
        <taxon>Ecdysozoa</taxon>
        <taxon>Nematoda</taxon>
        <taxon>Enoplea</taxon>
        <taxon>Dorylaimia</taxon>
        <taxon>Mermithida</taxon>
        <taxon>Mermithoidea</taxon>
        <taxon>Mermithidae</taxon>
        <taxon>Romanomermis</taxon>
    </lineage>
</organism>
<keyword evidence="2" id="KW-1185">Reference proteome</keyword>
<evidence type="ECO:0000256" key="1">
    <source>
        <dbReference type="SAM" id="Phobius"/>
    </source>
</evidence>
<keyword evidence="1" id="KW-0472">Membrane</keyword>